<dbReference type="GO" id="GO:0009263">
    <property type="term" value="P:deoxyribonucleotide biosynthetic process"/>
    <property type="evidence" value="ECO:0007669"/>
    <property type="project" value="UniProtKB-KW"/>
</dbReference>
<dbReference type="EC" id="1.17.4.1" evidence="2"/>
<dbReference type="WBParaSite" id="GPLIN_001537800">
    <property type="protein sequence ID" value="GPLIN_001537800"/>
    <property type="gene ID" value="GPLIN_001537800"/>
</dbReference>
<feature type="domain" description="Ribonucleotide reductase large subunit C-terminal" evidence="4">
    <location>
        <begin position="387"/>
        <end position="516"/>
    </location>
</feature>
<keyword evidence="2" id="KW-0215">Deoxyribonucleotide synthesis</keyword>
<dbReference type="AlphaFoldDB" id="A0A183CR70"/>
<comment type="function">
    <text evidence="2">Provides the precursors necessary for DNA synthesis. Catalyzes the biosynthesis of deoxyribonucleotides from the corresponding ribonucleotides.</text>
</comment>
<dbReference type="PANTHER" id="PTHR11573:SF6">
    <property type="entry name" value="RIBONUCLEOSIDE-DIPHOSPHATE REDUCTASE LARGE SUBUNIT"/>
    <property type="match status" value="1"/>
</dbReference>
<sequence length="539" mass="60818">HMDGTVPLWMATAGLQMFNEKYLYEAANPREQYMRIARTAAKHAPQALLPGSDEGKFKGYMQGSYDNYEEYWTDKFFEVMWNGWMACSTPVLANMGTNRGCSVSCAGSEVHDSVNGFYSNLREMSLLSKEGFGTASDLSGVRKRGSRIKGGGKASGVMPVRVRRGAWAAYLNIMHGDFWEVIAHLEKEPDDFNMGWIIDDEFVAKLNAGNKEAHKRFKRAMRVKMVTGKGYFFFIDKVNRNRPEMYKDLGLMVKASQLCTEIFLHSDAAKYTYTCVLAWMNMSKWDEWKDTDAVYVATVFLDCVVSEFIEQAKQIPGLEKAVAATEAGRAIGLGAGGYHTYLQSHMIPYESIDAQMWNIKVFKQMKEQSMDASRWLAKELGEPEWCKGYGVRFTHNLAVAPTKSTALIYGGIEEGINTTLAMSYTQKTSAGDVDRKCIADVVKGYGSVQHVDWLDDLEKQVFKVGFEIDMRVHIRKAAARQKYLDQGQSLNLAFGKNVTEKEIAVIHKEAFENEWIHSLYYIQGSRSVVSSKSECESCQ</sequence>
<reference evidence="5" key="1">
    <citation type="submission" date="2013-12" db="EMBL/GenBank/DDBJ databases">
        <authorList>
            <person name="Aslett M."/>
        </authorList>
    </citation>
    <scope>NUCLEOTIDE SEQUENCE [LARGE SCALE GENOMIC DNA]</scope>
    <source>
        <strain evidence="5">Lindley</strain>
    </source>
</reference>
<feature type="domain" description="Ribonucleotide reductase large subunit N-terminal" evidence="3">
    <location>
        <begin position="13"/>
        <end position="100"/>
    </location>
</feature>
<evidence type="ECO:0000259" key="3">
    <source>
        <dbReference type="Pfam" id="PF00317"/>
    </source>
</evidence>
<dbReference type="UniPathway" id="UPA00326"/>
<dbReference type="GO" id="GO:0005524">
    <property type="term" value="F:ATP binding"/>
    <property type="evidence" value="ECO:0007669"/>
    <property type="project" value="InterPro"/>
</dbReference>
<dbReference type="PANTHER" id="PTHR11573">
    <property type="entry name" value="RIBONUCLEOSIDE-DIPHOSPHATE REDUCTASE LARGE CHAIN"/>
    <property type="match status" value="1"/>
</dbReference>
<evidence type="ECO:0000259" key="4">
    <source>
        <dbReference type="Pfam" id="PF02867"/>
    </source>
</evidence>
<proteinExistence type="inferred from homology"/>
<reference evidence="6" key="3">
    <citation type="submission" date="2016-06" db="UniProtKB">
        <authorList>
            <consortium name="WormBaseParasite"/>
        </authorList>
    </citation>
    <scope>IDENTIFICATION</scope>
</reference>
<dbReference type="PRINTS" id="PR01183">
    <property type="entry name" value="RIBORDTASEM1"/>
</dbReference>
<dbReference type="Pfam" id="PF02867">
    <property type="entry name" value="Ribonuc_red_lgC"/>
    <property type="match status" value="3"/>
</dbReference>
<evidence type="ECO:0000256" key="2">
    <source>
        <dbReference type="RuleBase" id="RU003410"/>
    </source>
</evidence>
<dbReference type="InterPro" id="IPR013509">
    <property type="entry name" value="RNR_lsu_N"/>
</dbReference>
<dbReference type="InterPro" id="IPR000788">
    <property type="entry name" value="RNR_lg_C"/>
</dbReference>
<feature type="domain" description="Ribonucleotide reductase large subunit C-terminal" evidence="4">
    <location>
        <begin position="212"/>
        <end position="382"/>
    </location>
</feature>
<evidence type="ECO:0000313" key="5">
    <source>
        <dbReference type="Proteomes" id="UP000050741"/>
    </source>
</evidence>
<evidence type="ECO:0000313" key="6">
    <source>
        <dbReference type="WBParaSite" id="GPLIN_001537800"/>
    </source>
</evidence>
<keyword evidence="5" id="KW-1185">Reference proteome</keyword>
<comment type="similarity">
    <text evidence="1 2">Belongs to the ribonucleoside diphosphate reductase large chain family.</text>
</comment>
<reference evidence="5" key="2">
    <citation type="submission" date="2014-05" db="EMBL/GenBank/DDBJ databases">
        <title>The genome and life-stage specific transcriptomes of Globodera pallida elucidate key aspects of plant parasitism by a cyst nematode.</title>
        <authorList>
            <person name="Cotton J.A."/>
            <person name="Lilley C.J."/>
            <person name="Jones L.M."/>
            <person name="Kikuchi T."/>
            <person name="Reid A.J."/>
            <person name="Thorpe P."/>
            <person name="Tsai I.J."/>
            <person name="Beasley H."/>
            <person name="Blok V."/>
            <person name="Cock P.J.A."/>
            <person name="Van den Akker S.E."/>
            <person name="Holroyd N."/>
            <person name="Hunt M."/>
            <person name="Mantelin S."/>
            <person name="Naghra H."/>
            <person name="Pain A."/>
            <person name="Palomares-Rius J.E."/>
            <person name="Zarowiecki M."/>
            <person name="Berriman M."/>
            <person name="Jones J.T."/>
            <person name="Urwin P.E."/>
        </authorList>
    </citation>
    <scope>NUCLEOTIDE SEQUENCE [LARGE SCALE GENOMIC DNA]</scope>
    <source>
        <strain evidence="5">Lindley</strain>
    </source>
</reference>
<feature type="domain" description="Ribonucleotide reductase large subunit C-terminal" evidence="4">
    <location>
        <begin position="103"/>
        <end position="209"/>
    </location>
</feature>
<keyword evidence="2" id="KW-0560">Oxidoreductase</keyword>
<accession>A0A183CR70</accession>
<comment type="catalytic activity">
    <reaction evidence="2">
        <text>a 2'-deoxyribonucleoside 5'-diphosphate + [thioredoxin]-disulfide + H2O = a ribonucleoside 5'-diphosphate + [thioredoxin]-dithiol</text>
        <dbReference type="Rhea" id="RHEA:23252"/>
        <dbReference type="Rhea" id="RHEA-COMP:10698"/>
        <dbReference type="Rhea" id="RHEA-COMP:10700"/>
        <dbReference type="ChEBI" id="CHEBI:15377"/>
        <dbReference type="ChEBI" id="CHEBI:29950"/>
        <dbReference type="ChEBI" id="CHEBI:50058"/>
        <dbReference type="ChEBI" id="CHEBI:57930"/>
        <dbReference type="ChEBI" id="CHEBI:73316"/>
        <dbReference type="EC" id="1.17.4.1"/>
    </reaction>
</comment>
<organism evidence="5 6">
    <name type="scientific">Globodera pallida</name>
    <name type="common">Potato cyst nematode worm</name>
    <name type="synonym">Heterodera pallida</name>
    <dbReference type="NCBI Taxonomy" id="36090"/>
    <lineage>
        <taxon>Eukaryota</taxon>
        <taxon>Metazoa</taxon>
        <taxon>Ecdysozoa</taxon>
        <taxon>Nematoda</taxon>
        <taxon>Chromadorea</taxon>
        <taxon>Rhabditida</taxon>
        <taxon>Tylenchina</taxon>
        <taxon>Tylenchomorpha</taxon>
        <taxon>Tylenchoidea</taxon>
        <taxon>Heteroderidae</taxon>
        <taxon>Heteroderinae</taxon>
        <taxon>Globodera</taxon>
    </lineage>
</organism>
<dbReference type="GO" id="GO:0005971">
    <property type="term" value="C:ribonucleoside-diphosphate reductase complex"/>
    <property type="evidence" value="ECO:0007669"/>
    <property type="project" value="TreeGrafter"/>
</dbReference>
<evidence type="ECO:0000256" key="1">
    <source>
        <dbReference type="ARBA" id="ARBA00010406"/>
    </source>
</evidence>
<dbReference type="Proteomes" id="UP000050741">
    <property type="component" value="Unassembled WGS sequence"/>
</dbReference>
<dbReference type="Pfam" id="PF00317">
    <property type="entry name" value="Ribonuc_red_lgN"/>
    <property type="match status" value="1"/>
</dbReference>
<name>A0A183CR70_GLOPA</name>
<dbReference type="Gene3D" id="3.20.70.20">
    <property type="match status" value="1"/>
</dbReference>
<dbReference type="InterPro" id="IPR039718">
    <property type="entry name" value="Rrm1"/>
</dbReference>
<dbReference type="SUPFAM" id="SSF51998">
    <property type="entry name" value="PFL-like glycyl radical enzymes"/>
    <property type="match status" value="1"/>
</dbReference>
<dbReference type="GO" id="GO:0004748">
    <property type="term" value="F:ribonucleoside-diphosphate reductase activity, thioredoxin disulfide as acceptor"/>
    <property type="evidence" value="ECO:0007669"/>
    <property type="project" value="UniProtKB-EC"/>
</dbReference>
<protein>
    <recommendedName>
        <fullName evidence="2">Ribonucleoside-diphosphate reductase</fullName>
        <ecNumber evidence="2">1.17.4.1</ecNumber>
    </recommendedName>
</protein>